<dbReference type="GO" id="GO:0071949">
    <property type="term" value="F:FAD binding"/>
    <property type="evidence" value="ECO:0007669"/>
    <property type="project" value="InterPro"/>
</dbReference>
<evidence type="ECO:0000256" key="2">
    <source>
        <dbReference type="ARBA" id="ARBA00005466"/>
    </source>
</evidence>
<dbReference type="Pfam" id="PF01565">
    <property type="entry name" value="FAD_binding_4"/>
    <property type="match status" value="1"/>
</dbReference>
<dbReference type="Gene3D" id="3.40.462.20">
    <property type="match status" value="1"/>
</dbReference>
<dbReference type="InterPro" id="IPR036318">
    <property type="entry name" value="FAD-bd_PCMH-like_sf"/>
</dbReference>
<dbReference type="InterPro" id="IPR050416">
    <property type="entry name" value="FAD-linked_Oxidoreductase"/>
</dbReference>
<dbReference type="PROSITE" id="PS51387">
    <property type="entry name" value="FAD_PCMH"/>
    <property type="match status" value="1"/>
</dbReference>
<dbReference type="InterPro" id="IPR006094">
    <property type="entry name" value="Oxid_FAD_bind_N"/>
</dbReference>
<evidence type="ECO:0000256" key="1">
    <source>
        <dbReference type="ARBA" id="ARBA00001974"/>
    </source>
</evidence>
<evidence type="ECO:0000256" key="3">
    <source>
        <dbReference type="ARBA" id="ARBA00022630"/>
    </source>
</evidence>
<keyword evidence="8" id="KW-1185">Reference proteome</keyword>
<comment type="similarity">
    <text evidence="2">Belongs to the oxygen-dependent FAD-linked oxidoreductase family.</text>
</comment>
<feature type="domain" description="FAD-binding PCMH-type" evidence="6">
    <location>
        <begin position="278"/>
        <end position="449"/>
    </location>
</feature>
<dbReference type="InterPro" id="IPR012951">
    <property type="entry name" value="BBE"/>
</dbReference>
<evidence type="ECO:0000256" key="5">
    <source>
        <dbReference type="ARBA" id="ARBA00023002"/>
    </source>
</evidence>
<organism evidence="7 8">
    <name type="scientific">Symbiodinium microadriaticum</name>
    <name type="common">Dinoflagellate</name>
    <name type="synonym">Zooxanthella microadriatica</name>
    <dbReference type="NCBI Taxonomy" id="2951"/>
    <lineage>
        <taxon>Eukaryota</taxon>
        <taxon>Sar</taxon>
        <taxon>Alveolata</taxon>
        <taxon>Dinophyceae</taxon>
        <taxon>Suessiales</taxon>
        <taxon>Symbiodiniaceae</taxon>
        <taxon>Symbiodinium</taxon>
    </lineage>
</organism>
<dbReference type="Proteomes" id="UP000186817">
    <property type="component" value="Unassembled WGS sequence"/>
</dbReference>
<dbReference type="EMBL" id="LSRX01000467">
    <property type="protein sequence ID" value="OLP96419.1"/>
    <property type="molecule type" value="Genomic_DNA"/>
</dbReference>
<keyword evidence="5" id="KW-0560">Oxidoreductase</keyword>
<dbReference type="GO" id="GO:0016491">
    <property type="term" value="F:oxidoreductase activity"/>
    <property type="evidence" value="ECO:0007669"/>
    <property type="project" value="UniProtKB-KW"/>
</dbReference>
<dbReference type="Gene3D" id="3.30.465.10">
    <property type="match status" value="1"/>
</dbReference>
<comment type="caution">
    <text evidence="7">The sequence shown here is derived from an EMBL/GenBank/DDBJ whole genome shotgun (WGS) entry which is preliminary data.</text>
</comment>
<keyword evidence="4" id="KW-0274">FAD</keyword>
<sequence length="704" mass="77286">MYYDYYYDYGYDCGYDYDCDYDDNNNYDDDDDDCQNYDNNCDNSYYCCGFYLYSSQRDGDCDCDCDSDCDCYCTATDDGDDDCAIVAFFAATQPSEKERLGWSFSEELDSFTRILPYVICAFNAIDRDCDTLVSDEEVTSWLQNPQLEQRVEETKWSFTELKSVEASLPGLCVSGLSGPQGLAFIMGHIKNFHFEDGVPSMSLRDCVLASMKVFTELHVRVGARRLSRRAEEDPNLRSKSYQSLLAMADSKAKVPILEKLCSQLASLELEHSLKGAEGTEPRPRVVAAPRSVTDVAFCVQAAQSLSCSVSVVGGNHSGYGGLGDLVLEMEHHFTAIAADVTSNLVRVEAGVKLKSLAAKAAESELVVPLGTAPTVGVGLILQGGVGHSTRRLGLALDAIHSVQLVTASGEVLTLSSDSCDEHKDLFWAVCGCGPNFGVVTSLELKASKLKSCRATRRVFHVPSESPSEAASVVQRYMLRSKSLPRDCCADCCVYLADGSIQVGIYDFNLGCEVPPVDAGSAESVLELVDEGLNPVQLMDIEPYLCEQPPGVAHRGFLSSRSFFTRALFFGRDADISEVLVERLLKAPSRHCYFHFQHMGGAVADGSSLSSAFLARDAEWSLVITAAWTEDEEDCSFWVREVVKVLLPLALGCYATDLGPDPEDVELAQRTFGGHAERLLLLKQKWDPNNMFRHGFPLCQLGQAT</sequence>
<reference evidence="7 8" key="1">
    <citation type="submission" date="2016-02" db="EMBL/GenBank/DDBJ databases">
        <title>Genome analysis of coral dinoflagellate symbionts highlights evolutionary adaptations to a symbiotic lifestyle.</title>
        <authorList>
            <person name="Aranda M."/>
            <person name="Li Y."/>
            <person name="Liew Y.J."/>
            <person name="Baumgarten S."/>
            <person name="Simakov O."/>
            <person name="Wilson M."/>
            <person name="Piel J."/>
            <person name="Ashoor H."/>
            <person name="Bougouffa S."/>
            <person name="Bajic V.B."/>
            <person name="Ryu T."/>
            <person name="Ravasi T."/>
            <person name="Bayer T."/>
            <person name="Micklem G."/>
            <person name="Kim H."/>
            <person name="Bhak J."/>
            <person name="Lajeunesse T.C."/>
            <person name="Voolstra C.R."/>
        </authorList>
    </citation>
    <scope>NUCLEOTIDE SEQUENCE [LARGE SCALE GENOMIC DNA]</scope>
    <source>
        <strain evidence="7 8">CCMP2467</strain>
    </source>
</reference>
<dbReference type="PANTHER" id="PTHR42973">
    <property type="entry name" value="BINDING OXIDOREDUCTASE, PUTATIVE (AFU_ORTHOLOGUE AFUA_1G17690)-RELATED"/>
    <property type="match status" value="1"/>
</dbReference>
<dbReference type="PANTHER" id="PTHR42973:SF39">
    <property type="entry name" value="FAD-BINDING PCMH-TYPE DOMAIN-CONTAINING PROTEIN"/>
    <property type="match status" value="1"/>
</dbReference>
<evidence type="ECO:0000259" key="6">
    <source>
        <dbReference type="PROSITE" id="PS51387"/>
    </source>
</evidence>
<dbReference type="OrthoDB" id="363185at2759"/>
<dbReference type="AlphaFoldDB" id="A0A1Q9DMP4"/>
<keyword evidence="3" id="KW-0285">Flavoprotein</keyword>
<dbReference type="InterPro" id="IPR016169">
    <property type="entry name" value="FAD-bd_PCMH_sub2"/>
</dbReference>
<name>A0A1Q9DMP4_SYMMI</name>
<evidence type="ECO:0000313" key="8">
    <source>
        <dbReference type="Proteomes" id="UP000186817"/>
    </source>
</evidence>
<dbReference type="Pfam" id="PF08031">
    <property type="entry name" value="BBE"/>
    <property type="match status" value="1"/>
</dbReference>
<gene>
    <name evidence="7" type="ORF">AK812_SmicGene21343</name>
</gene>
<protein>
    <recommendedName>
        <fullName evidence="6">FAD-binding PCMH-type domain-containing protein</fullName>
    </recommendedName>
</protein>
<comment type="cofactor">
    <cofactor evidence="1">
        <name>FAD</name>
        <dbReference type="ChEBI" id="CHEBI:57692"/>
    </cofactor>
</comment>
<dbReference type="InterPro" id="IPR016166">
    <property type="entry name" value="FAD-bd_PCMH"/>
</dbReference>
<evidence type="ECO:0000313" key="7">
    <source>
        <dbReference type="EMBL" id="OLP96419.1"/>
    </source>
</evidence>
<proteinExistence type="inferred from homology"/>
<evidence type="ECO:0000256" key="4">
    <source>
        <dbReference type="ARBA" id="ARBA00022827"/>
    </source>
</evidence>
<accession>A0A1Q9DMP4</accession>
<dbReference type="SUPFAM" id="SSF56176">
    <property type="entry name" value="FAD-binding/transporter-associated domain-like"/>
    <property type="match status" value="1"/>
</dbReference>